<comment type="caution">
    <text evidence="2">The sequence shown here is derived from an EMBL/GenBank/DDBJ whole genome shotgun (WGS) entry which is preliminary data.</text>
</comment>
<dbReference type="AlphaFoldDB" id="A0A934JQY5"/>
<dbReference type="EMBL" id="JAEKNS010000045">
    <property type="protein sequence ID" value="MBJ7593981.1"/>
    <property type="molecule type" value="Genomic_DNA"/>
</dbReference>
<name>A0A934JQY5_9BACT</name>
<dbReference type="RefSeq" id="WP_337309794.1">
    <property type="nucleotide sequence ID" value="NZ_JAEKNS010000045.1"/>
</dbReference>
<dbReference type="Proteomes" id="UP000606991">
    <property type="component" value="Unassembled WGS sequence"/>
</dbReference>
<evidence type="ECO:0000313" key="2">
    <source>
        <dbReference type="EMBL" id="MBJ7593981.1"/>
    </source>
</evidence>
<accession>A0A934JQY5</accession>
<feature type="domain" description="DUF6457" evidence="1">
    <location>
        <begin position="5"/>
        <end position="88"/>
    </location>
</feature>
<gene>
    <name evidence="2" type="ORF">JF886_03825</name>
</gene>
<evidence type="ECO:0000313" key="3">
    <source>
        <dbReference type="Proteomes" id="UP000606991"/>
    </source>
</evidence>
<dbReference type="Pfam" id="PF20058">
    <property type="entry name" value="DUF6457"/>
    <property type="match status" value="1"/>
</dbReference>
<sequence>MTDPTEWVAQFVAELAAGGDDAVSVGAVDASTVGALLRIAREVAHGSERFNAPLSTYVAGRYVAARVAAGADEATAIAEVEETIRRMLAAPPAG</sequence>
<reference evidence="2 3" key="1">
    <citation type="submission" date="2020-10" db="EMBL/GenBank/DDBJ databases">
        <title>Ca. Dormibacterota MAGs.</title>
        <authorList>
            <person name="Montgomery K."/>
        </authorList>
    </citation>
    <scope>NUCLEOTIDE SEQUENCE [LARGE SCALE GENOMIC DNA]</scope>
    <source>
        <strain evidence="2">SC8812_S17_18</strain>
    </source>
</reference>
<proteinExistence type="predicted"/>
<protein>
    <recommendedName>
        <fullName evidence="1">DUF6457 domain-containing protein</fullName>
    </recommendedName>
</protein>
<evidence type="ECO:0000259" key="1">
    <source>
        <dbReference type="Pfam" id="PF20058"/>
    </source>
</evidence>
<organism evidence="2 3">
    <name type="scientific">Candidatus Aeolococcus gillhamiae</name>
    <dbReference type="NCBI Taxonomy" id="3127015"/>
    <lineage>
        <taxon>Bacteria</taxon>
        <taxon>Bacillati</taxon>
        <taxon>Candidatus Dormiibacterota</taxon>
        <taxon>Candidatus Dormibacteria</taxon>
        <taxon>Candidatus Aeolococcales</taxon>
        <taxon>Candidatus Aeolococcaceae</taxon>
        <taxon>Candidatus Aeolococcus</taxon>
    </lineage>
</organism>
<dbReference type="InterPro" id="IPR045598">
    <property type="entry name" value="DUF6457"/>
</dbReference>